<dbReference type="PANTHER" id="PTHR43434">
    <property type="entry name" value="PHOSPHOGLYCOLATE PHOSPHATASE"/>
    <property type="match status" value="1"/>
</dbReference>
<protein>
    <submittedName>
        <fullName evidence="2">HAD family hydrolase</fullName>
    </submittedName>
</protein>
<evidence type="ECO:0000256" key="1">
    <source>
        <dbReference type="ARBA" id="ARBA00007958"/>
    </source>
</evidence>
<accession>A0A8A2U554</accession>
<dbReference type="OrthoDB" id="115864at2157"/>
<gene>
    <name evidence="2" type="ORF">J0X27_10835</name>
</gene>
<dbReference type="EMBL" id="CP071463">
    <property type="protein sequence ID" value="QSW83961.1"/>
    <property type="molecule type" value="Genomic_DNA"/>
</dbReference>
<dbReference type="GO" id="GO:0006281">
    <property type="term" value="P:DNA repair"/>
    <property type="evidence" value="ECO:0007669"/>
    <property type="project" value="TreeGrafter"/>
</dbReference>
<dbReference type="PANTHER" id="PTHR43434:SF1">
    <property type="entry name" value="PHOSPHOGLYCOLATE PHOSPHATASE"/>
    <property type="match status" value="1"/>
</dbReference>
<dbReference type="InterPro" id="IPR023214">
    <property type="entry name" value="HAD_sf"/>
</dbReference>
<comment type="similarity">
    <text evidence="1">Belongs to the HAD-like hydrolase superfamily.</text>
</comment>
<dbReference type="SUPFAM" id="SSF56784">
    <property type="entry name" value="HAD-like"/>
    <property type="match status" value="1"/>
</dbReference>
<proteinExistence type="inferred from homology"/>
<dbReference type="KEGG" id="hlo:J0X27_10835"/>
<dbReference type="InterPro" id="IPR006439">
    <property type="entry name" value="HAD-SF_hydro_IA"/>
</dbReference>
<sequence length="231" mass="25397">MTVILFDMDGVVLEGPRTDPQVYADAADAALAALEADPTPAQRRDCRTHDHELIRTRCAELGIDPARFWELKESYASSGTHDRLRSGERATYNDIDAIRDLAERTRIGLVTNNRHETAAFVAGFVGIDFDVVRGRAPTFEGYDRRKPDPYYIEDALAALGVTDGLYVGDSPKDVTAGRAAGLETAFLRRSHNRDHELPADATYELESLAELPPLIESPESASAGRKPLSLE</sequence>
<dbReference type="Pfam" id="PF00702">
    <property type="entry name" value="Hydrolase"/>
    <property type="match status" value="1"/>
</dbReference>
<dbReference type="InterPro" id="IPR050155">
    <property type="entry name" value="HAD-like_hydrolase_sf"/>
</dbReference>
<dbReference type="SFLD" id="SFLDS00003">
    <property type="entry name" value="Haloacid_Dehalogenase"/>
    <property type="match status" value="1"/>
</dbReference>
<dbReference type="Proteomes" id="UP000663191">
    <property type="component" value="Chromosome"/>
</dbReference>
<keyword evidence="3" id="KW-1185">Reference proteome</keyword>
<dbReference type="Gene3D" id="3.40.50.1000">
    <property type="entry name" value="HAD superfamily/HAD-like"/>
    <property type="match status" value="1"/>
</dbReference>
<dbReference type="GeneID" id="63184245"/>
<dbReference type="SFLD" id="SFLDG01129">
    <property type="entry name" value="C1.5:_HAD__Beta-PGM__Phosphata"/>
    <property type="match status" value="1"/>
</dbReference>
<evidence type="ECO:0000313" key="3">
    <source>
        <dbReference type="Proteomes" id="UP000663191"/>
    </source>
</evidence>
<dbReference type="NCBIfam" id="TIGR01549">
    <property type="entry name" value="HAD-SF-IA-v1"/>
    <property type="match status" value="1"/>
</dbReference>
<dbReference type="RefSeq" id="WP_207269211.1">
    <property type="nucleotide sequence ID" value="NZ_CP071463.1"/>
</dbReference>
<keyword evidence="2" id="KW-0378">Hydrolase</keyword>
<evidence type="ECO:0000313" key="2">
    <source>
        <dbReference type="EMBL" id="QSW83961.1"/>
    </source>
</evidence>
<dbReference type="InterPro" id="IPR036412">
    <property type="entry name" value="HAD-like_sf"/>
</dbReference>
<dbReference type="GO" id="GO:0008967">
    <property type="term" value="F:phosphoglycolate phosphatase activity"/>
    <property type="evidence" value="ECO:0007669"/>
    <property type="project" value="TreeGrafter"/>
</dbReference>
<reference evidence="2 3" key="1">
    <citation type="journal article" date="2006" name="Int. J. Syst. Evol. Microbiol.">
        <title>Haloterrigena longa sp. nov. and Haloterrigena limicola sp. nov., extremely halophilic archaea isolated from a salt lake.</title>
        <authorList>
            <person name="Cui H.L."/>
            <person name="Tohty D."/>
            <person name="Zhou P.J."/>
            <person name="Liu S.J."/>
        </authorList>
    </citation>
    <scope>NUCLEOTIDE SEQUENCE [LARGE SCALE GENOMIC DNA]</scope>
    <source>
        <strain evidence="2 3">ABH32</strain>
    </source>
</reference>
<name>A0A8A2U554_9EURY</name>
<dbReference type="AlphaFoldDB" id="A0A8A2U554"/>
<organism evidence="2 3">
    <name type="scientific">Natrinema longum</name>
    <dbReference type="NCBI Taxonomy" id="370324"/>
    <lineage>
        <taxon>Archaea</taxon>
        <taxon>Methanobacteriati</taxon>
        <taxon>Methanobacteriota</taxon>
        <taxon>Stenosarchaea group</taxon>
        <taxon>Halobacteria</taxon>
        <taxon>Halobacteriales</taxon>
        <taxon>Natrialbaceae</taxon>
        <taxon>Natrinema</taxon>
    </lineage>
</organism>